<sequence>MEQKSTYLSADEFAERIAKLSSADYKRLLVIAGSFSRRYNLGNDPASLIQDAYERVWRGTRRIPRDVNIVKALGNIIHSIAGDHPYRKFGENESAFSDLGVDDADSWVGSALKPGPEEIAIAEQTIERIASHFENDTYVNVLIQAYSANMKQQQIIDIVFKGDRKTYEATRKRFRRGITKIQDEGTGL</sequence>
<evidence type="ECO:0000313" key="2">
    <source>
        <dbReference type="Proteomes" id="UP000294546"/>
    </source>
</evidence>
<protein>
    <submittedName>
        <fullName evidence="1">Uncharacterized protein</fullName>
    </submittedName>
</protein>
<dbReference type="Proteomes" id="UP000294546">
    <property type="component" value="Unassembled WGS sequence"/>
</dbReference>
<dbReference type="EMBL" id="SMFU01000013">
    <property type="protein sequence ID" value="TCK02973.1"/>
    <property type="molecule type" value="Genomic_DNA"/>
</dbReference>
<name>A0A4R1G8Q2_9GAMM</name>
<comment type="caution">
    <text evidence="1">The sequence shown here is derived from an EMBL/GenBank/DDBJ whole genome shotgun (WGS) entry which is preliminary data.</text>
</comment>
<accession>A0A4R1G8Q2</accession>
<keyword evidence="2" id="KW-1185">Reference proteome</keyword>
<organism evidence="1 2">
    <name type="scientific">Marinobacterium mangrovicola</name>
    <dbReference type="NCBI Taxonomy" id="1476959"/>
    <lineage>
        <taxon>Bacteria</taxon>
        <taxon>Pseudomonadati</taxon>
        <taxon>Pseudomonadota</taxon>
        <taxon>Gammaproteobacteria</taxon>
        <taxon>Oceanospirillales</taxon>
        <taxon>Oceanospirillaceae</taxon>
        <taxon>Marinobacterium</taxon>
    </lineage>
</organism>
<dbReference type="RefSeq" id="WP_132296863.1">
    <property type="nucleotide sequence ID" value="NZ_SMFU01000013.1"/>
</dbReference>
<dbReference type="AlphaFoldDB" id="A0A4R1G8Q2"/>
<gene>
    <name evidence="1" type="ORF">CLV83_4026</name>
</gene>
<reference evidence="1 2" key="1">
    <citation type="submission" date="2019-03" db="EMBL/GenBank/DDBJ databases">
        <title>Genomic Encyclopedia of Archaeal and Bacterial Type Strains, Phase II (KMG-II): from individual species to whole genera.</title>
        <authorList>
            <person name="Goeker M."/>
        </authorList>
    </citation>
    <scope>NUCLEOTIDE SEQUENCE [LARGE SCALE GENOMIC DNA]</scope>
    <source>
        <strain evidence="1 2">DSM 27697</strain>
    </source>
</reference>
<proteinExistence type="predicted"/>
<evidence type="ECO:0000313" key="1">
    <source>
        <dbReference type="EMBL" id="TCK02973.1"/>
    </source>
</evidence>